<gene>
    <name evidence="2" type="ORF">OU421_02420</name>
</gene>
<feature type="domain" description="DUF306" evidence="1">
    <location>
        <begin position="174"/>
        <end position="286"/>
    </location>
</feature>
<dbReference type="EMBL" id="CP113361">
    <property type="protein sequence ID" value="WAI01748.1"/>
    <property type="molecule type" value="Genomic_DNA"/>
</dbReference>
<name>A0A9X9T7U1_METOG</name>
<feature type="domain" description="DUF306" evidence="1">
    <location>
        <begin position="55"/>
        <end position="165"/>
    </location>
</feature>
<dbReference type="Pfam" id="PF03724">
    <property type="entry name" value="META"/>
    <property type="match status" value="2"/>
</dbReference>
<accession>A0A9X9T7U1</accession>
<dbReference type="KEGG" id="mou:OU421_02420"/>
<organism evidence="2 3">
    <name type="scientific">Methanogenium organophilum</name>
    <dbReference type="NCBI Taxonomy" id="2199"/>
    <lineage>
        <taxon>Archaea</taxon>
        <taxon>Methanobacteriati</taxon>
        <taxon>Methanobacteriota</taxon>
        <taxon>Stenosarchaea group</taxon>
        <taxon>Methanomicrobia</taxon>
        <taxon>Methanomicrobiales</taxon>
        <taxon>Methanomicrobiaceae</taxon>
        <taxon>Methanogenium</taxon>
    </lineage>
</organism>
<evidence type="ECO:0000259" key="1">
    <source>
        <dbReference type="Pfam" id="PF03724"/>
    </source>
</evidence>
<proteinExistence type="predicted"/>
<dbReference type="GeneID" id="76833920"/>
<dbReference type="PROSITE" id="PS51257">
    <property type="entry name" value="PROKAR_LIPOPROTEIN"/>
    <property type="match status" value="1"/>
</dbReference>
<dbReference type="InterPro" id="IPR038670">
    <property type="entry name" value="HslJ-like_sf"/>
</dbReference>
<dbReference type="Gene3D" id="2.40.128.270">
    <property type="match status" value="2"/>
</dbReference>
<dbReference type="InterPro" id="IPR005184">
    <property type="entry name" value="DUF306_Meta_HslJ"/>
</dbReference>
<dbReference type="Proteomes" id="UP001163096">
    <property type="component" value="Chromosome"/>
</dbReference>
<sequence length="290" mass="30306">MTTKNSRKTGISILFGTALVLGICLFSAGCLSASPGTDGDALNGTDTKTDRAPGLNGTHWLLTSYDTVTGGMNSVIEGSEITLEFDEDGGIAGSAGVNRYFASYESDGDALSFGLIGSTMMAGPEDLMTQETDYLTLLNETVSFSGVGDELNLCDSDGNVLLVFERAVPPAAVPLTGTTWMLTSYNNGNEAVVSVIAGTEITLNLDEDGEIAGSAGCNTYFASYETDGNALSFGMIGSTEMFCEEPEGIMAQETTYLNLLNTAAGYVIERDSLTVQDSSGKTILTFTATV</sequence>
<evidence type="ECO:0000313" key="2">
    <source>
        <dbReference type="EMBL" id="WAI01748.1"/>
    </source>
</evidence>
<dbReference type="PANTHER" id="PTHR35535">
    <property type="entry name" value="HEAT SHOCK PROTEIN HSLJ"/>
    <property type="match status" value="1"/>
</dbReference>
<dbReference type="PANTHER" id="PTHR35535:SF2">
    <property type="entry name" value="DUF306 DOMAIN-CONTAINING PROTEIN"/>
    <property type="match status" value="1"/>
</dbReference>
<protein>
    <submittedName>
        <fullName evidence="2">META domain-containing protein</fullName>
    </submittedName>
</protein>
<keyword evidence="3" id="KW-1185">Reference proteome</keyword>
<dbReference type="RefSeq" id="WP_268187014.1">
    <property type="nucleotide sequence ID" value="NZ_CP113361.1"/>
</dbReference>
<reference evidence="2" key="1">
    <citation type="submission" date="2022-11" db="EMBL/GenBank/DDBJ databases">
        <title>Complete genome sequence of Methanogenium organophilum DSM 3596.</title>
        <authorList>
            <person name="Chen S.-C."/>
            <person name="Lai S.-J."/>
            <person name="You Y.-T."/>
        </authorList>
    </citation>
    <scope>NUCLEOTIDE SEQUENCE</scope>
    <source>
        <strain evidence="2">DSM 3596</strain>
    </source>
</reference>
<evidence type="ECO:0000313" key="3">
    <source>
        <dbReference type="Proteomes" id="UP001163096"/>
    </source>
</evidence>
<dbReference type="AlphaFoldDB" id="A0A9X9T7U1"/>
<dbReference type="InterPro" id="IPR053147">
    <property type="entry name" value="Hsp_HslJ-like"/>
</dbReference>